<feature type="domain" description="EF-hand" evidence="6">
    <location>
        <begin position="90"/>
        <end position="125"/>
    </location>
</feature>
<evidence type="ECO:0000256" key="2">
    <source>
        <dbReference type="ARBA" id="ARBA00022737"/>
    </source>
</evidence>
<sequence>MSDNKVLGEKYGIHPRDVEKIKFAFDVYDFKGDGKVDGFYIGDLLRACNLNPTLHSIDEFGGQKEKGKKILKIEDFYPIFKKAKESKDTGGIHDFVEILKLYDKNSDCTILSNELYRLLTNLGEKLSKDDAKSLMKELCDPEDDEGSTPFMPFLERMCSNA</sequence>
<evidence type="ECO:0000259" key="6">
    <source>
        <dbReference type="PROSITE" id="PS50222"/>
    </source>
</evidence>
<evidence type="ECO:0000256" key="1">
    <source>
        <dbReference type="ARBA" id="ARBA00011445"/>
    </source>
</evidence>
<comment type="subunit">
    <text evidence="1">Myosin is a hexamer of 2 heavy chains and 4 light chains.</text>
</comment>
<keyword evidence="4" id="KW-0505">Motor protein</keyword>
<proteinExistence type="evidence at transcript level"/>
<dbReference type="SUPFAM" id="SSF47473">
    <property type="entry name" value="EF-hand"/>
    <property type="match status" value="1"/>
</dbReference>
<feature type="domain" description="EF-hand" evidence="6">
    <location>
        <begin position="16"/>
        <end position="51"/>
    </location>
</feature>
<dbReference type="PANTHER" id="PTHR23048:SF33">
    <property type="entry name" value="MYOSIN LIGHT CHAIN ALKALI"/>
    <property type="match status" value="1"/>
</dbReference>
<dbReference type="InterPro" id="IPR002048">
    <property type="entry name" value="EF_hand_dom"/>
</dbReference>
<evidence type="ECO:0000256" key="4">
    <source>
        <dbReference type="ARBA" id="ARBA00023175"/>
    </source>
</evidence>
<keyword evidence="2" id="KW-0677">Repeat</keyword>
<keyword evidence="3" id="KW-0518">Myosin</keyword>
<evidence type="ECO:0000256" key="5">
    <source>
        <dbReference type="ARBA" id="ARBA00023179"/>
    </source>
</evidence>
<evidence type="ECO:0000256" key="3">
    <source>
        <dbReference type="ARBA" id="ARBA00023123"/>
    </source>
</evidence>
<dbReference type="AlphaFoldDB" id="C1C1D1"/>
<dbReference type="GO" id="GO:0005509">
    <property type="term" value="F:calcium ion binding"/>
    <property type="evidence" value="ECO:0007669"/>
    <property type="project" value="InterPro"/>
</dbReference>
<evidence type="ECO:0000313" key="7">
    <source>
        <dbReference type="EMBL" id="ACO15084.1"/>
    </source>
</evidence>
<accession>C1C1D1</accession>
<keyword evidence="5" id="KW-0514">Muscle protein</keyword>
<organism evidence="7">
    <name type="scientific">Caligus clemensi</name>
    <name type="common">Sea louse</name>
    <dbReference type="NCBI Taxonomy" id="344056"/>
    <lineage>
        <taxon>Eukaryota</taxon>
        <taxon>Metazoa</taxon>
        <taxon>Ecdysozoa</taxon>
        <taxon>Arthropoda</taxon>
        <taxon>Crustacea</taxon>
        <taxon>Multicrustacea</taxon>
        <taxon>Hexanauplia</taxon>
        <taxon>Copepoda</taxon>
        <taxon>Siphonostomatoida</taxon>
        <taxon>Caligidae</taxon>
        <taxon>Caligus</taxon>
    </lineage>
</organism>
<protein>
    <submittedName>
        <fullName evidence="7">Myosin light chain alkali</fullName>
    </submittedName>
</protein>
<name>C1C1D1_CALCM</name>
<dbReference type="InterPro" id="IPR050230">
    <property type="entry name" value="CALM/Myosin/TropC-like"/>
</dbReference>
<dbReference type="SMART" id="SM00054">
    <property type="entry name" value="EFh"/>
    <property type="match status" value="2"/>
</dbReference>
<dbReference type="FunFam" id="1.10.238.10:FF:000003">
    <property type="entry name" value="Calmodulin A"/>
    <property type="match status" value="1"/>
</dbReference>
<dbReference type="InterPro" id="IPR011992">
    <property type="entry name" value="EF-hand-dom_pair"/>
</dbReference>
<dbReference type="PANTHER" id="PTHR23048">
    <property type="entry name" value="MYOSIN LIGHT CHAIN 1, 3"/>
    <property type="match status" value="1"/>
</dbReference>
<dbReference type="PROSITE" id="PS50222">
    <property type="entry name" value="EF_HAND_2"/>
    <property type="match status" value="2"/>
</dbReference>
<dbReference type="Gene3D" id="1.10.238.10">
    <property type="entry name" value="EF-hand"/>
    <property type="match status" value="2"/>
</dbReference>
<dbReference type="EMBL" id="BT080660">
    <property type="protein sequence ID" value="ACO15084.1"/>
    <property type="molecule type" value="mRNA"/>
</dbReference>
<gene>
    <name evidence="7" type="primary">MLC1</name>
</gene>
<reference evidence="7" key="1">
    <citation type="submission" date="2009-03" db="EMBL/GenBank/DDBJ databases">
        <title>Caligus clemensi ESTs and full-length cDNAs.</title>
        <authorList>
            <person name="Yasuike M."/>
            <person name="von Schalburg K."/>
            <person name="Cooper G."/>
            <person name="Leong J."/>
            <person name="Jones S.R.M."/>
            <person name="Koop B.F."/>
        </authorList>
    </citation>
    <scope>NUCLEOTIDE SEQUENCE</scope>
    <source>
        <tissue evidence="7">Whole</tissue>
    </source>
</reference>
<dbReference type="GO" id="GO:0005859">
    <property type="term" value="C:muscle myosin complex"/>
    <property type="evidence" value="ECO:0007669"/>
    <property type="project" value="TreeGrafter"/>
</dbReference>